<proteinExistence type="predicted"/>
<organism evidence="2">
    <name type="scientific">Timema poppense</name>
    <name type="common">Walking stick</name>
    <dbReference type="NCBI Taxonomy" id="170557"/>
    <lineage>
        <taxon>Eukaryota</taxon>
        <taxon>Metazoa</taxon>
        <taxon>Ecdysozoa</taxon>
        <taxon>Arthropoda</taxon>
        <taxon>Hexapoda</taxon>
        <taxon>Insecta</taxon>
        <taxon>Pterygota</taxon>
        <taxon>Neoptera</taxon>
        <taxon>Polyneoptera</taxon>
        <taxon>Phasmatodea</taxon>
        <taxon>Timematodea</taxon>
        <taxon>Timematoidea</taxon>
        <taxon>Timematidae</taxon>
        <taxon>Timema</taxon>
    </lineage>
</organism>
<gene>
    <name evidence="2" type="ORF">TPSB3V08_LOCUS1068</name>
</gene>
<evidence type="ECO:0000313" key="2">
    <source>
        <dbReference type="EMBL" id="CAD7397283.1"/>
    </source>
</evidence>
<accession>A0A7R9CJH4</accession>
<protein>
    <submittedName>
        <fullName evidence="2">Uncharacterized protein</fullName>
    </submittedName>
</protein>
<reference evidence="2" key="1">
    <citation type="submission" date="2020-11" db="EMBL/GenBank/DDBJ databases">
        <authorList>
            <person name="Tran Van P."/>
        </authorList>
    </citation>
    <scope>NUCLEOTIDE SEQUENCE</scope>
</reference>
<sequence length="178" mass="20060">MDYGCLERGQIQPCEDKRVGACILAAIMRVIHESDRCNPLAVFCPIATGIQYEDLIQELSSKLTQQTSNDYKKNAKPAKTSVTSPTPEASKKSSLVDLCEGKELEGFVIQQVSEIPDFHCKAYRLLHTATGAQYLHIYRNDSNNVVFYRLTDNTKRFHGATTYSRAHNFMRKCTVSMS</sequence>
<evidence type="ECO:0000256" key="1">
    <source>
        <dbReference type="SAM" id="MobiDB-lite"/>
    </source>
</evidence>
<dbReference type="AlphaFoldDB" id="A0A7R9CJH4"/>
<dbReference type="EMBL" id="OD000366">
    <property type="protein sequence ID" value="CAD7397283.1"/>
    <property type="molecule type" value="Genomic_DNA"/>
</dbReference>
<feature type="region of interest" description="Disordered" evidence="1">
    <location>
        <begin position="68"/>
        <end position="90"/>
    </location>
</feature>
<name>A0A7R9CJH4_TIMPO</name>
<dbReference type="Gene3D" id="3.30.830.10">
    <property type="entry name" value="Metalloenzyme, LuxS/M16 peptidase-like"/>
    <property type="match status" value="1"/>
</dbReference>